<reference evidence="2 3" key="1">
    <citation type="submission" date="2022-12" db="EMBL/GenBank/DDBJ databases">
        <title>Metagenome assembled genome from gulf of manar.</title>
        <authorList>
            <person name="Kohli P."/>
            <person name="Pk S."/>
            <person name="Venkata Ramana C."/>
            <person name="Sasikala C."/>
        </authorList>
    </citation>
    <scope>NUCLEOTIDE SEQUENCE [LARGE SCALE GENOMIC DNA]</scope>
    <source>
        <strain evidence="2">JB008</strain>
    </source>
</reference>
<evidence type="ECO:0000256" key="1">
    <source>
        <dbReference type="SAM" id="MobiDB-lite"/>
    </source>
</evidence>
<dbReference type="Proteomes" id="UP001221217">
    <property type="component" value="Unassembled WGS sequence"/>
</dbReference>
<proteinExistence type="predicted"/>
<protein>
    <submittedName>
        <fullName evidence="2">SPOR domain-containing protein</fullName>
    </submittedName>
</protein>
<evidence type="ECO:0000313" key="2">
    <source>
        <dbReference type="EMBL" id="MDC7228203.1"/>
    </source>
</evidence>
<feature type="region of interest" description="Disordered" evidence="1">
    <location>
        <begin position="130"/>
        <end position="164"/>
    </location>
</feature>
<dbReference type="InterPro" id="IPR036908">
    <property type="entry name" value="RlpA-like_sf"/>
</dbReference>
<dbReference type="EMBL" id="JAQQAL010000042">
    <property type="protein sequence ID" value="MDC7228203.1"/>
    <property type="molecule type" value="Genomic_DNA"/>
</dbReference>
<name>A0AAJ1IHT3_9SPIO</name>
<comment type="caution">
    <text evidence="2">The sequence shown here is derived from an EMBL/GenBank/DDBJ whole genome shotgun (WGS) entry which is preliminary data.</text>
</comment>
<evidence type="ECO:0000313" key="3">
    <source>
        <dbReference type="Proteomes" id="UP001221217"/>
    </source>
</evidence>
<organism evidence="2 3">
    <name type="scientific">Candidatus Thalassospirochaeta sargassi</name>
    <dbReference type="NCBI Taxonomy" id="3119039"/>
    <lineage>
        <taxon>Bacteria</taxon>
        <taxon>Pseudomonadati</taxon>
        <taxon>Spirochaetota</taxon>
        <taxon>Spirochaetia</taxon>
        <taxon>Spirochaetales</taxon>
        <taxon>Spirochaetaceae</taxon>
        <taxon>Candidatus Thalassospirochaeta</taxon>
    </lineage>
</organism>
<sequence>MMEISKKTIFISILTILLLSALCQLPAESIWEGSAAMGRYGEFPFTGFYGASNSFQQNDYVEVENLENGKRTRLIVVDRLSDPGLLMLVSSEAAQELGIFQNDIARIKVRKISAGQTVETPVYDDLAYSPDPDLNPAASFGSSEEPAYQDRTVEVEPEPEPEPEAVVVIEPEPEPESFTAAEQAETETSVPTLLKDGLKDAEVLITEEPVPADIAADSPEKPYDWPDTIEAEEPEAQPEPVYLTMDELDDGNPIEETVKAGELAPAGETDVLWPEETAGAGAGEVAVEDGGPTDDGLAGAVPLTDDPEPAGLEVPVSSLELLSAGLNETEPVYRDVEDFSISMLPEVIEKVSEEDGEYLTEASDYYSPATQAAEVALTGLPTPEPDIPVEVVAVLVGDHINMADSFPEPIAVDTNYLDSPKPITAEEPGNYIMTENLDEAVPLEVDDVVMKIAALPALPGGDEAELVEIANGYLSPDAADFTGSVSDYPNPYPDAEDAAVLVDAGDGYVNPEAAGYEGEISDYPNVADASQPVDLPKTEDELVYTEAPEEVAKAELPGPTELPEVAESVDHDDGDEEDVDIAVPEYDENLEVTLVPAEVRPPELVEEELGLTDGEPEEEQPLESDIAEYEPELEEAEVVEAETVEAPAAPDGALEMLEFSMPEELVMATKLEQQKHYLQLGAYKEKNSAIKAAGSLVETYPVTIYADEASAGVSYKLLLGPLSADESGIMLYNFRAGGYSDAFIRRIE</sequence>
<accession>A0AAJ1IHT3</accession>
<dbReference type="Gene3D" id="2.40.40.10">
    <property type="entry name" value="RlpA-like domain"/>
    <property type="match status" value="1"/>
</dbReference>
<dbReference type="AlphaFoldDB" id="A0AAJ1IHT3"/>
<gene>
    <name evidence="2" type="ORF">PQJ61_15685</name>
</gene>